<keyword evidence="4 6" id="KW-0698">rRNA processing</keyword>
<feature type="region of interest" description="Disordered" evidence="7">
    <location>
        <begin position="1"/>
        <end position="33"/>
    </location>
</feature>
<feature type="compositionally biased region" description="Basic and acidic residues" evidence="7">
    <location>
        <begin position="136"/>
        <end position="153"/>
    </location>
</feature>
<protein>
    <recommendedName>
        <fullName evidence="6">rRNA biogenesis protein RRP36</fullName>
    </recommendedName>
</protein>
<keyword evidence="5 6" id="KW-0539">Nucleus</keyword>
<evidence type="ECO:0000256" key="3">
    <source>
        <dbReference type="ARBA" id="ARBA00022517"/>
    </source>
</evidence>
<evidence type="ECO:0000256" key="2">
    <source>
        <dbReference type="ARBA" id="ARBA00009418"/>
    </source>
</evidence>
<dbReference type="InterPro" id="IPR009292">
    <property type="entry name" value="RRP36"/>
</dbReference>
<dbReference type="GO" id="GO:0005730">
    <property type="term" value="C:nucleolus"/>
    <property type="evidence" value="ECO:0007669"/>
    <property type="project" value="UniProtKB-SubCell"/>
</dbReference>
<dbReference type="Pfam" id="PF06102">
    <property type="entry name" value="RRP36"/>
    <property type="match status" value="1"/>
</dbReference>
<feature type="compositionally biased region" description="Low complexity" evidence="7">
    <location>
        <begin position="1"/>
        <end position="14"/>
    </location>
</feature>
<proteinExistence type="inferred from homology"/>
<feature type="region of interest" description="Disordered" evidence="7">
    <location>
        <begin position="54"/>
        <end position="94"/>
    </location>
</feature>
<accession>A0AA35TR31</accession>
<evidence type="ECO:0000313" key="9">
    <source>
        <dbReference type="Proteomes" id="UP001174909"/>
    </source>
</evidence>
<keyword evidence="6" id="KW-0687">Ribonucleoprotein</keyword>
<feature type="compositionally biased region" description="Basic and acidic residues" evidence="7">
    <location>
        <begin position="166"/>
        <end position="195"/>
    </location>
</feature>
<organism evidence="8 9">
    <name type="scientific">Geodia barretti</name>
    <name type="common">Barrett's horny sponge</name>
    <dbReference type="NCBI Taxonomy" id="519541"/>
    <lineage>
        <taxon>Eukaryota</taxon>
        <taxon>Metazoa</taxon>
        <taxon>Porifera</taxon>
        <taxon>Demospongiae</taxon>
        <taxon>Heteroscleromorpha</taxon>
        <taxon>Tetractinellida</taxon>
        <taxon>Astrophorina</taxon>
        <taxon>Geodiidae</taxon>
        <taxon>Geodia</taxon>
    </lineage>
</organism>
<feature type="region of interest" description="Disordered" evidence="7">
    <location>
        <begin position="136"/>
        <end position="201"/>
    </location>
</feature>
<keyword evidence="9" id="KW-1185">Reference proteome</keyword>
<keyword evidence="3 6" id="KW-0690">Ribosome biogenesis</keyword>
<evidence type="ECO:0000256" key="1">
    <source>
        <dbReference type="ARBA" id="ARBA00004604"/>
    </source>
</evidence>
<feature type="compositionally biased region" description="Acidic residues" evidence="7">
    <location>
        <begin position="15"/>
        <end position="27"/>
    </location>
</feature>
<feature type="compositionally biased region" description="Basic and acidic residues" evidence="7">
    <location>
        <begin position="76"/>
        <end position="86"/>
    </location>
</feature>
<comment type="caution">
    <text evidence="8">The sequence shown here is derived from an EMBL/GenBank/DDBJ whole genome shotgun (WGS) entry which is preliminary data.</text>
</comment>
<dbReference type="EMBL" id="CASHTH010003996">
    <property type="protein sequence ID" value="CAI8052204.1"/>
    <property type="molecule type" value="Genomic_DNA"/>
</dbReference>
<comment type="similarity">
    <text evidence="2 6">Belongs to the RRP36 family.</text>
</comment>
<dbReference type="GO" id="GO:0030686">
    <property type="term" value="C:90S preribosome"/>
    <property type="evidence" value="ECO:0007669"/>
    <property type="project" value="TreeGrafter"/>
</dbReference>
<dbReference type="Proteomes" id="UP001174909">
    <property type="component" value="Unassembled WGS sequence"/>
</dbReference>
<comment type="function">
    <text evidence="6">Component of the 90S pre-ribosome involved in the maturation of rRNAs. Required for early cleavages of the pre-RNAs in the 40S ribosomal subunit maturation pathway.</text>
</comment>
<feature type="compositionally biased region" description="Basic and acidic residues" evidence="7">
    <location>
        <begin position="54"/>
        <end position="66"/>
    </location>
</feature>
<dbReference type="GO" id="GO:0000462">
    <property type="term" value="P:maturation of SSU-rRNA from tricistronic rRNA transcript (SSU-rRNA, 5.8S rRNA, LSU-rRNA)"/>
    <property type="evidence" value="ECO:0007669"/>
    <property type="project" value="TreeGrafter"/>
</dbReference>
<evidence type="ECO:0000256" key="7">
    <source>
        <dbReference type="SAM" id="MobiDB-lite"/>
    </source>
</evidence>
<evidence type="ECO:0000256" key="5">
    <source>
        <dbReference type="ARBA" id="ARBA00023242"/>
    </source>
</evidence>
<comment type="subcellular location">
    <subcellularLocation>
        <location evidence="1 6">Nucleus</location>
        <location evidence="1 6">Nucleolus</location>
    </subcellularLocation>
</comment>
<dbReference type="AlphaFoldDB" id="A0AA35TR31"/>
<evidence type="ECO:0000256" key="4">
    <source>
        <dbReference type="ARBA" id="ARBA00022552"/>
    </source>
</evidence>
<name>A0AA35TR31_GEOBA</name>
<evidence type="ECO:0000313" key="8">
    <source>
        <dbReference type="EMBL" id="CAI8052204.1"/>
    </source>
</evidence>
<sequence length="246" mass="29312">MPDSESSSVASSGGSDEEMEDASEVEEQEHIRQELLDIPLGQLQMLREKVGMKKFDSALREDVEKKTQKKRKFKRDNKNKPREMPSHRPVSRFRHVVPVLKRAARDPRFGQRSGKFNETMFKKAYSFLDGMKEGERQMAEKEMRKTRDPERRSQLHRLIQNMDSQKLAEKGKEEKKGSEREQRKAETQLQKEGKKPFFLKKSIRRQLELAKRYKQLKESGRLEKYLARKRKKNAQRDRRQLPFKRH</sequence>
<comment type="subunit">
    <text evidence="6">Associates with 90S and pre-40S pre-ribosomal particles.</text>
</comment>
<gene>
    <name evidence="8" type="ORF">GBAR_LOCUS28576</name>
</gene>
<feature type="region of interest" description="Disordered" evidence="7">
    <location>
        <begin position="219"/>
        <end position="246"/>
    </location>
</feature>
<reference evidence="8" key="1">
    <citation type="submission" date="2023-03" db="EMBL/GenBank/DDBJ databases">
        <authorList>
            <person name="Steffen K."/>
            <person name="Cardenas P."/>
        </authorList>
    </citation>
    <scope>NUCLEOTIDE SEQUENCE</scope>
</reference>
<dbReference type="PANTHER" id="PTHR21738:SF0">
    <property type="entry name" value="RIBOSOMAL RNA PROCESSING PROTEIN 36 HOMOLOG"/>
    <property type="match status" value="1"/>
</dbReference>
<dbReference type="PANTHER" id="PTHR21738">
    <property type="entry name" value="RIBOSOMAL RNA PROCESSING PROTEIN 36 HOMOLOG"/>
    <property type="match status" value="1"/>
</dbReference>
<evidence type="ECO:0000256" key="6">
    <source>
        <dbReference type="RuleBase" id="RU368027"/>
    </source>
</evidence>